<feature type="binding site" evidence="12">
    <location>
        <position position="204"/>
    </location>
    <ligand>
        <name>5-aminolevulinate</name>
        <dbReference type="ChEBI" id="CHEBI:356416"/>
        <label>1</label>
    </ligand>
</feature>
<dbReference type="PANTHER" id="PTHR11458">
    <property type="entry name" value="DELTA-AMINOLEVULINIC ACID DEHYDRATASE"/>
    <property type="match status" value="1"/>
</dbReference>
<organism evidence="16 17">
    <name type="scientific">Nanchangia anserum</name>
    <dbReference type="NCBI Taxonomy" id="2692125"/>
    <lineage>
        <taxon>Bacteria</taxon>
        <taxon>Bacillati</taxon>
        <taxon>Actinomycetota</taxon>
        <taxon>Actinomycetes</taxon>
        <taxon>Actinomycetales</taxon>
        <taxon>Actinomycetaceae</taxon>
        <taxon>Nanchangia</taxon>
    </lineage>
</organism>
<proteinExistence type="inferred from homology"/>
<evidence type="ECO:0000256" key="6">
    <source>
        <dbReference type="ARBA" id="ARBA00023133"/>
    </source>
</evidence>
<feature type="binding site" evidence="13">
    <location>
        <position position="220"/>
    </location>
    <ligand>
        <name>Mg(2+)</name>
        <dbReference type="ChEBI" id="CHEBI:18420"/>
    </ligand>
</feature>
<evidence type="ECO:0000256" key="12">
    <source>
        <dbReference type="PIRSR" id="PIRSR001415-2"/>
    </source>
</evidence>
<dbReference type="PANTHER" id="PTHR11458:SF0">
    <property type="entry name" value="DELTA-AMINOLEVULINIC ACID DEHYDRATASE"/>
    <property type="match status" value="1"/>
</dbReference>
<dbReference type="GO" id="GO:0005829">
    <property type="term" value="C:cytosol"/>
    <property type="evidence" value="ECO:0007669"/>
    <property type="project" value="TreeGrafter"/>
</dbReference>
<evidence type="ECO:0000256" key="2">
    <source>
        <dbReference type="ARBA" id="ARBA00008055"/>
    </source>
</evidence>
<accession>A0A8I0KRP3</accession>
<evidence type="ECO:0000256" key="7">
    <source>
        <dbReference type="ARBA" id="ARBA00023239"/>
    </source>
</evidence>
<dbReference type="Pfam" id="PF00490">
    <property type="entry name" value="ALAD"/>
    <property type="match status" value="1"/>
</dbReference>
<dbReference type="UniPathway" id="UPA00251">
    <property type="reaction ID" value="UER00318"/>
</dbReference>
<dbReference type="CDD" id="cd00384">
    <property type="entry name" value="ALAD_PBGS"/>
    <property type="match status" value="1"/>
</dbReference>
<evidence type="ECO:0000313" key="16">
    <source>
        <dbReference type="EMBL" id="MBD3689602.1"/>
    </source>
</evidence>
<dbReference type="InterPro" id="IPR013785">
    <property type="entry name" value="Aldolase_TIM"/>
</dbReference>
<dbReference type="NCBIfam" id="NF006762">
    <property type="entry name" value="PRK09283.1"/>
    <property type="match status" value="1"/>
</dbReference>
<dbReference type="AlphaFoldDB" id="A0A8I0KRP3"/>
<comment type="pathway">
    <text evidence="1">Porphyrin-containing compound metabolism; protoporphyrin-IX biosynthesis; coproporphyrinogen-III from 5-aminolevulinate: step 1/4.</text>
</comment>
<dbReference type="PIRSF" id="PIRSF001415">
    <property type="entry name" value="Porphbilin_synth"/>
    <property type="match status" value="1"/>
</dbReference>
<evidence type="ECO:0000256" key="10">
    <source>
        <dbReference type="ARBA" id="ARBA00047651"/>
    </source>
</evidence>
<evidence type="ECO:0000256" key="15">
    <source>
        <dbReference type="RuleBase" id="RU004161"/>
    </source>
</evidence>
<feature type="active site" description="Schiff-base intermediate with substrate" evidence="11">
    <location>
        <position position="235"/>
    </location>
</feature>
<evidence type="ECO:0000256" key="4">
    <source>
        <dbReference type="ARBA" id="ARBA00012053"/>
    </source>
</evidence>
<name>A0A8I0KRP3_9ACTO</name>
<dbReference type="InterPro" id="IPR030656">
    <property type="entry name" value="ALAD_AS"/>
</dbReference>
<dbReference type="PROSITE" id="PS00169">
    <property type="entry name" value="D_ALA_DEHYDRATASE"/>
    <property type="match status" value="1"/>
</dbReference>
<evidence type="ECO:0000256" key="13">
    <source>
        <dbReference type="PIRSR" id="PIRSR001415-5"/>
    </source>
</evidence>
<dbReference type="PRINTS" id="PR00144">
    <property type="entry name" value="DALDHYDRTASE"/>
</dbReference>
<evidence type="ECO:0000256" key="1">
    <source>
        <dbReference type="ARBA" id="ARBA00004694"/>
    </source>
</evidence>
<keyword evidence="17" id="KW-1185">Reference proteome</keyword>
<evidence type="ECO:0000313" key="17">
    <source>
        <dbReference type="Proteomes" id="UP000627538"/>
    </source>
</evidence>
<evidence type="ECO:0000256" key="9">
    <source>
        <dbReference type="ARBA" id="ARBA00025628"/>
    </source>
</evidence>
<evidence type="ECO:0000256" key="5">
    <source>
        <dbReference type="ARBA" id="ARBA00020771"/>
    </source>
</evidence>
<gene>
    <name evidence="16" type="primary">hemB</name>
    <name evidence="16" type="ORF">H8R10_05100</name>
</gene>
<dbReference type="Gene3D" id="3.20.20.70">
    <property type="entry name" value="Aldolase class I"/>
    <property type="match status" value="1"/>
</dbReference>
<reference evidence="16 17" key="1">
    <citation type="submission" date="2020-08" db="EMBL/GenBank/DDBJ databases">
        <title>Winkia gen. nov., sp. nov., isolated from faeces of the Anser albifrons in China.</title>
        <authorList>
            <person name="Liu Q."/>
        </authorList>
    </citation>
    <scope>NUCLEOTIDE SEQUENCE [LARGE SCALE GENOMIC DNA]</scope>
    <source>
        <strain evidence="16 17">C62</strain>
    </source>
</reference>
<dbReference type="InterPro" id="IPR001731">
    <property type="entry name" value="ALAD"/>
</dbReference>
<comment type="similarity">
    <text evidence="2 15">Belongs to the ALAD family.</text>
</comment>
<keyword evidence="13" id="KW-0479">Metal-binding</keyword>
<keyword evidence="8 14" id="KW-0627">Porphyrin biosynthesis</keyword>
<evidence type="ECO:0000256" key="14">
    <source>
        <dbReference type="RuleBase" id="RU000515"/>
    </source>
</evidence>
<evidence type="ECO:0000256" key="11">
    <source>
        <dbReference type="PIRSR" id="PIRSR001415-1"/>
    </source>
</evidence>
<comment type="catalytic activity">
    <reaction evidence="10 14">
        <text>2 5-aminolevulinate = porphobilinogen + 2 H2O + H(+)</text>
        <dbReference type="Rhea" id="RHEA:24064"/>
        <dbReference type="ChEBI" id="CHEBI:15377"/>
        <dbReference type="ChEBI" id="CHEBI:15378"/>
        <dbReference type="ChEBI" id="CHEBI:58126"/>
        <dbReference type="ChEBI" id="CHEBI:356416"/>
        <dbReference type="EC" id="4.2.1.24"/>
    </reaction>
</comment>
<evidence type="ECO:0000256" key="3">
    <source>
        <dbReference type="ARBA" id="ARBA00011823"/>
    </source>
</evidence>
<comment type="subunit">
    <text evidence="3 14">Homooctamer.</text>
</comment>
<dbReference type="SUPFAM" id="SSF51569">
    <property type="entry name" value="Aldolase"/>
    <property type="match status" value="1"/>
</dbReference>
<dbReference type="Proteomes" id="UP000627538">
    <property type="component" value="Unassembled WGS sequence"/>
</dbReference>
<dbReference type="GO" id="GO:0008270">
    <property type="term" value="F:zinc ion binding"/>
    <property type="evidence" value="ECO:0007669"/>
    <property type="project" value="TreeGrafter"/>
</dbReference>
<sequence length="311" mass="33573">MRDLVAETHVHPRQLILPVFVADGLSEPRPIASLPGIVQHSLDSLVREAERVVTAGLGGIMVFGVPRKEDKDPRGSAAWADDGILNRALAAIRDAVGDDTVIMADTCLDEFTSHGHCGVLDPCGNVDNDETLPLYARMALSQARSGAHVVAPSGMMDGQVALIRDTLDRHGFTSTAIMAYSAKYASGFFGPFRDAVGCSLRGDRRTYQQDPRNSREGLREAELDIAEGADFVMVKPAGYYLDVLTRVAEISPVPVCAYQVSGEYAMIEAAAANGWLERERVIDESITSIVRAGADQVLTYWALEAAQRIGV</sequence>
<evidence type="ECO:0000256" key="8">
    <source>
        <dbReference type="ARBA" id="ARBA00023244"/>
    </source>
</evidence>
<comment type="caution">
    <text evidence="16">The sequence shown here is derived from an EMBL/GenBank/DDBJ whole genome shotgun (WGS) entry which is preliminary data.</text>
</comment>
<dbReference type="SMART" id="SM01004">
    <property type="entry name" value="ALAD"/>
    <property type="match status" value="1"/>
</dbReference>
<dbReference type="EMBL" id="JACRUO010000001">
    <property type="protein sequence ID" value="MBD3689602.1"/>
    <property type="molecule type" value="Genomic_DNA"/>
</dbReference>
<comment type="function">
    <text evidence="9">Catalyzes an early step in the biosynthesis of tetrapyrroles. Binds two molecules of 5-aminolevulinate per subunit, each at a distinct site, and catalyzes their condensation to form porphobilinogen.</text>
</comment>
<feature type="active site" description="Schiff-base intermediate with substrate" evidence="11">
    <location>
        <position position="183"/>
    </location>
</feature>
<keyword evidence="6" id="KW-0350">Heme biosynthesis</keyword>
<dbReference type="GO" id="GO:0004655">
    <property type="term" value="F:porphobilinogen synthase activity"/>
    <property type="evidence" value="ECO:0007669"/>
    <property type="project" value="UniProtKB-EC"/>
</dbReference>
<protein>
    <recommendedName>
        <fullName evidence="5 14">Delta-aminolevulinic acid dehydratase</fullName>
        <ecNumber evidence="4 14">4.2.1.24</ecNumber>
    </recommendedName>
</protein>
<dbReference type="EC" id="4.2.1.24" evidence="4 14"/>
<feature type="binding site" evidence="12">
    <location>
        <position position="193"/>
    </location>
    <ligand>
        <name>5-aminolevulinate</name>
        <dbReference type="ChEBI" id="CHEBI:356416"/>
        <label>1</label>
    </ligand>
</feature>
<dbReference type="GO" id="GO:0006782">
    <property type="term" value="P:protoporphyrinogen IX biosynthetic process"/>
    <property type="evidence" value="ECO:0007669"/>
    <property type="project" value="UniProtKB-UniPathway"/>
</dbReference>
<dbReference type="FunFam" id="3.20.20.70:FF:000019">
    <property type="entry name" value="Delta-aminolevulinic acid dehydratase"/>
    <property type="match status" value="1"/>
</dbReference>
<feature type="binding site" evidence="12">
    <location>
        <position position="261"/>
    </location>
    <ligand>
        <name>5-aminolevulinate</name>
        <dbReference type="ChEBI" id="CHEBI:356416"/>
        <label>2</label>
    </ligand>
</feature>
<feature type="binding site" evidence="12">
    <location>
        <position position="300"/>
    </location>
    <ligand>
        <name>5-aminolevulinate</name>
        <dbReference type="ChEBI" id="CHEBI:356416"/>
        <label>2</label>
    </ligand>
</feature>
<keyword evidence="7 14" id="KW-0456">Lyase</keyword>
<keyword evidence="13" id="KW-0460">Magnesium</keyword>